<evidence type="ECO:0000313" key="7">
    <source>
        <dbReference type="EMBL" id="QDE30039.1"/>
    </source>
</evidence>
<evidence type="ECO:0000259" key="5">
    <source>
        <dbReference type="PROSITE" id="PS51898"/>
    </source>
</evidence>
<dbReference type="PROSITE" id="PS51898">
    <property type="entry name" value="TYR_RECOMBINASE"/>
    <property type="match status" value="1"/>
</dbReference>
<dbReference type="SUPFAM" id="SSF56349">
    <property type="entry name" value="DNA breaking-rejoining enzymes"/>
    <property type="match status" value="1"/>
</dbReference>
<dbReference type="InterPro" id="IPR010998">
    <property type="entry name" value="Integrase_recombinase_N"/>
</dbReference>
<gene>
    <name evidence="7" type="ORF">FH971_03040</name>
    <name evidence="8" type="ORF">FH971_04700</name>
    <name evidence="9" type="ORF">FH971_04710</name>
</gene>
<reference evidence="7 10" key="1">
    <citation type="submission" date="2019-06" db="EMBL/GenBank/DDBJ databases">
        <title>The genome of Shewanella sp. SM1901.</title>
        <authorList>
            <person name="Cha Q."/>
        </authorList>
    </citation>
    <scope>NUCLEOTIDE SEQUENCE [LARGE SCALE GENOMIC DNA]</scope>
    <source>
        <strain evidence="7 10">SM1901</strain>
    </source>
</reference>
<dbReference type="EMBL" id="CP041036">
    <property type="protein sequence ID" value="QDE30334.1"/>
    <property type="molecule type" value="Genomic_DNA"/>
</dbReference>
<dbReference type="GO" id="GO:0006310">
    <property type="term" value="P:DNA recombination"/>
    <property type="evidence" value="ECO:0007669"/>
    <property type="project" value="UniProtKB-KW"/>
</dbReference>
<name>A0A4Y5YBS1_9GAMM</name>
<evidence type="ECO:0000256" key="2">
    <source>
        <dbReference type="ARBA" id="ARBA00023125"/>
    </source>
</evidence>
<evidence type="ECO:0000256" key="3">
    <source>
        <dbReference type="ARBA" id="ARBA00023172"/>
    </source>
</evidence>
<sequence>MLVQTQLFHDEITLRRYSERTRKAYLYAITKLAEHYNQSADTITEPQLSDYFRHLNLERQLSRASIQLQLNGIHFYFEHILKRQFRIDVCLPRPSQKLPQVLSKQDIGQLLQHCPNQKYHAMIALCYGCGLRVSELVNIKVSDIDGQRQLLKVCQGKGAKDRLVIISPSLLNLLRHYWLKYHPQTWLFGVHSHGNTYPLDVSTVRKTLKKAALAAGITKPCSPHSLRHAYATHQLAAGMLLNQLQHQLGHKSIKTTERYLHWSPELGHKGGDLLADLG</sequence>
<dbReference type="PANTHER" id="PTHR30349">
    <property type="entry name" value="PHAGE INTEGRASE-RELATED"/>
    <property type="match status" value="1"/>
</dbReference>
<dbReference type="PROSITE" id="PS51900">
    <property type="entry name" value="CB"/>
    <property type="match status" value="1"/>
</dbReference>
<evidence type="ECO:0000256" key="1">
    <source>
        <dbReference type="ARBA" id="ARBA00022908"/>
    </source>
</evidence>
<organism evidence="7 10">
    <name type="scientific">Shewanella polaris</name>
    <dbReference type="NCBI Taxonomy" id="2588449"/>
    <lineage>
        <taxon>Bacteria</taxon>
        <taxon>Pseudomonadati</taxon>
        <taxon>Pseudomonadota</taxon>
        <taxon>Gammaproteobacteria</taxon>
        <taxon>Alteromonadales</taxon>
        <taxon>Shewanellaceae</taxon>
        <taxon>Shewanella</taxon>
    </lineage>
</organism>
<dbReference type="PANTHER" id="PTHR30349:SF90">
    <property type="entry name" value="TYROSINE RECOMBINASE XERD"/>
    <property type="match status" value="1"/>
</dbReference>
<dbReference type="InterPro" id="IPR044068">
    <property type="entry name" value="CB"/>
</dbReference>
<dbReference type="KEGG" id="spol:FH971_04710"/>
<dbReference type="InterPro" id="IPR002104">
    <property type="entry name" value="Integrase_catalytic"/>
</dbReference>
<keyword evidence="10" id="KW-1185">Reference proteome</keyword>
<proteinExistence type="predicted"/>
<dbReference type="GO" id="GO:0003677">
    <property type="term" value="F:DNA binding"/>
    <property type="evidence" value="ECO:0007669"/>
    <property type="project" value="UniProtKB-UniRule"/>
</dbReference>
<keyword evidence="1" id="KW-0229">DNA integration</keyword>
<dbReference type="Pfam" id="PF13495">
    <property type="entry name" value="Phage_int_SAM_4"/>
    <property type="match status" value="1"/>
</dbReference>
<dbReference type="Gene3D" id="1.10.150.130">
    <property type="match status" value="1"/>
</dbReference>
<dbReference type="InterPro" id="IPR013762">
    <property type="entry name" value="Integrase-like_cat_sf"/>
</dbReference>
<dbReference type="EMBL" id="CP041036">
    <property type="protein sequence ID" value="QDE30039.1"/>
    <property type="molecule type" value="Genomic_DNA"/>
</dbReference>
<dbReference type="InterPro" id="IPR004107">
    <property type="entry name" value="Integrase_SAM-like_N"/>
</dbReference>
<protein>
    <submittedName>
        <fullName evidence="7">Integrase</fullName>
    </submittedName>
</protein>
<dbReference type="RefSeq" id="WP_140233302.1">
    <property type="nucleotide sequence ID" value="NZ_CP041036.1"/>
</dbReference>
<dbReference type="Pfam" id="PF00589">
    <property type="entry name" value="Phage_integrase"/>
    <property type="match status" value="1"/>
</dbReference>
<dbReference type="EMBL" id="CP041036">
    <property type="protein sequence ID" value="QDE30332.1"/>
    <property type="molecule type" value="Genomic_DNA"/>
</dbReference>
<dbReference type="KEGG" id="spol:FH971_03040"/>
<evidence type="ECO:0000313" key="8">
    <source>
        <dbReference type="EMBL" id="QDE30332.1"/>
    </source>
</evidence>
<dbReference type="KEGG" id="spol:FH971_04700"/>
<keyword evidence="2 4" id="KW-0238">DNA-binding</keyword>
<dbReference type="InterPro" id="IPR050090">
    <property type="entry name" value="Tyrosine_recombinase_XerCD"/>
</dbReference>
<dbReference type="InterPro" id="IPR011010">
    <property type="entry name" value="DNA_brk_join_enz"/>
</dbReference>
<dbReference type="Gene3D" id="1.10.443.10">
    <property type="entry name" value="Intergrase catalytic core"/>
    <property type="match status" value="1"/>
</dbReference>
<evidence type="ECO:0000313" key="10">
    <source>
        <dbReference type="Proteomes" id="UP000319809"/>
    </source>
</evidence>
<feature type="domain" description="Tyr recombinase" evidence="5">
    <location>
        <begin position="97"/>
        <end position="272"/>
    </location>
</feature>
<dbReference type="GO" id="GO:0015074">
    <property type="term" value="P:DNA integration"/>
    <property type="evidence" value="ECO:0007669"/>
    <property type="project" value="UniProtKB-KW"/>
</dbReference>
<evidence type="ECO:0000256" key="4">
    <source>
        <dbReference type="PROSITE-ProRule" id="PRU01248"/>
    </source>
</evidence>
<accession>A0A4Y5YBS1</accession>
<dbReference type="AlphaFoldDB" id="A0A4Y5YBS1"/>
<feature type="domain" description="Core-binding (CB)" evidence="6">
    <location>
        <begin position="1"/>
        <end position="81"/>
    </location>
</feature>
<evidence type="ECO:0000313" key="9">
    <source>
        <dbReference type="EMBL" id="QDE30334.1"/>
    </source>
</evidence>
<evidence type="ECO:0000259" key="6">
    <source>
        <dbReference type="PROSITE" id="PS51900"/>
    </source>
</evidence>
<dbReference type="Proteomes" id="UP000319809">
    <property type="component" value="Chromosome"/>
</dbReference>
<keyword evidence="3" id="KW-0233">DNA recombination</keyword>